<comment type="caution">
    <text evidence="2">The sequence shown here is derived from an EMBL/GenBank/DDBJ whole genome shotgun (WGS) entry which is preliminary data.</text>
</comment>
<dbReference type="Pfam" id="PF16363">
    <property type="entry name" value="GDP_Man_Dehyd"/>
    <property type="match status" value="1"/>
</dbReference>
<dbReference type="SUPFAM" id="SSF51735">
    <property type="entry name" value="NAD(P)-binding Rossmann-fold domains"/>
    <property type="match status" value="1"/>
</dbReference>
<dbReference type="InterPro" id="IPR016040">
    <property type="entry name" value="NAD(P)-bd_dom"/>
</dbReference>
<organism evidence="2 3">
    <name type="scientific">Diatrype stigma</name>
    <dbReference type="NCBI Taxonomy" id="117547"/>
    <lineage>
        <taxon>Eukaryota</taxon>
        <taxon>Fungi</taxon>
        <taxon>Dikarya</taxon>
        <taxon>Ascomycota</taxon>
        <taxon>Pezizomycotina</taxon>
        <taxon>Sordariomycetes</taxon>
        <taxon>Xylariomycetidae</taxon>
        <taxon>Xylariales</taxon>
        <taxon>Diatrypaceae</taxon>
        <taxon>Diatrype</taxon>
    </lineage>
</organism>
<name>A0AAN9V7F2_9PEZI</name>
<reference evidence="2 3" key="1">
    <citation type="submission" date="2024-02" db="EMBL/GenBank/DDBJ databases">
        <title>De novo assembly and annotation of 12 fungi associated with fruit tree decline syndrome in Ontario, Canada.</title>
        <authorList>
            <person name="Sulman M."/>
            <person name="Ellouze W."/>
            <person name="Ilyukhin E."/>
        </authorList>
    </citation>
    <scope>NUCLEOTIDE SEQUENCE [LARGE SCALE GENOMIC DNA]</scope>
    <source>
        <strain evidence="2 3">M11/M66-122</strain>
    </source>
</reference>
<keyword evidence="3" id="KW-1185">Reference proteome</keyword>
<dbReference type="Gene3D" id="3.40.50.720">
    <property type="entry name" value="NAD(P)-binding Rossmann-like Domain"/>
    <property type="match status" value="1"/>
</dbReference>
<dbReference type="Proteomes" id="UP001320420">
    <property type="component" value="Unassembled WGS sequence"/>
</dbReference>
<dbReference type="AlphaFoldDB" id="A0AAN9V7F2"/>
<gene>
    <name evidence="2" type="ORF">SLS62_002997</name>
</gene>
<feature type="domain" description="NAD(P)-binding" evidence="1">
    <location>
        <begin position="29"/>
        <end position="98"/>
    </location>
</feature>
<sequence>MRLQSTTLRLVNAMSPIDNPVIPKGSTVLITGVNGFIASHIADQFLAFGYKVRGTTRDAKKNAWTQNLFDSKYKPGNFELVTVVDLAADGAYDEIIKGVVNTSVRSPGRSP</sequence>
<evidence type="ECO:0000259" key="1">
    <source>
        <dbReference type="Pfam" id="PF16363"/>
    </source>
</evidence>
<accession>A0AAN9V7F2</accession>
<proteinExistence type="predicted"/>
<dbReference type="EMBL" id="JAKJXP020000016">
    <property type="protein sequence ID" value="KAK7754913.1"/>
    <property type="molecule type" value="Genomic_DNA"/>
</dbReference>
<evidence type="ECO:0000313" key="2">
    <source>
        <dbReference type="EMBL" id="KAK7754913.1"/>
    </source>
</evidence>
<protein>
    <recommendedName>
        <fullName evidence="1">NAD(P)-binding domain-containing protein</fullName>
    </recommendedName>
</protein>
<dbReference type="InterPro" id="IPR036291">
    <property type="entry name" value="NAD(P)-bd_dom_sf"/>
</dbReference>
<evidence type="ECO:0000313" key="3">
    <source>
        <dbReference type="Proteomes" id="UP001320420"/>
    </source>
</evidence>